<reference evidence="2" key="1">
    <citation type="submission" date="2022-04" db="EMBL/GenBank/DDBJ databases">
        <title>Carnegiea gigantea Genome sequencing and assembly v2.</title>
        <authorList>
            <person name="Copetti D."/>
            <person name="Sanderson M.J."/>
            <person name="Burquez A."/>
            <person name="Wojciechowski M.F."/>
        </authorList>
    </citation>
    <scope>NUCLEOTIDE SEQUENCE</scope>
    <source>
        <strain evidence="2">SGP5-SGP5p</strain>
        <tissue evidence="2">Aerial part</tissue>
    </source>
</reference>
<feature type="region of interest" description="Disordered" evidence="1">
    <location>
        <begin position="1"/>
        <end position="22"/>
    </location>
</feature>
<accession>A0A9Q1Q5J7</accession>
<evidence type="ECO:0000313" key="2">
    <source>
        <dbReference type="EMBL" id="KAJ8429360.1"/>
    </source>
</evidence>
<gene>
    <name evidence="2" type="ORF">Cgig2_021331</name>
</gene>
<dbReference type="Proteomes" id="UP001153076">
    <property type="component" value="Unassembled WGS sequence"/>
</dbReference>
<comment type="caution">
    <text evidence="2">The sequence shown here is derived from an EMBL/GenBank/DDBJ whole genome shotgun (WGS) entry which is preliminary data.</text>
</comment>
<evidence type="ECO:0000313" key="3">
    <source>
        <dbReference type="Proteomes" id="UP001153076"/>
    </source>
</evidence>
<proteinExistence type="predicted"/>
<organism evidence="2 3">
    <name type="scientific">Carnegiea gigantea</name>
    <dbReference type="NCBI Taxonomy" id="171969"/>
    <lineage>
        <taxon>Eukaryota</taxon>
        <taxon>Viridiplantae</taxon>
        <taxon>Streptophyta</taxon>
        <taxon>Embryophyta</taxon>
        <taxon>Tracheophyta</taxon>
        <taxon>Spermatophyta</taxon>
        <taxon>Magnoliopsida</taxon>
        <taxon>eudicotyledons</taxon>
        <taxon>Gunneridae</taxon>
        <taxon>Pentapetalae</taxon>
        <taxon>Caryophyllales</taxon>
        <taxon>Cactineae</taxon>
        <taxon>Cactaceae</taxon>
        <taxon>Cactoideae</taxon>
        <taxon>Echinocereeae</taxon>
        <taxon>Carnegiea</taxon>
    </lineage>
</organism>
<dbReference type="EMBL" id="JAKOGI010000901">
    <property type="protein sequence ID" value="KAJ8429360.1"/>
    <property type="molecule type" value="Genomic_DNA"/>
</dbReference>
<keyword evidence="3" id="KW-1185">Reference proteome</keyword>
<name>A0A9Q1Q5J7_9CARY</name>
<evidence type="ECO:0000256" key="1">
    <source>
        <dbReference type="SAM" id="MobiDB-lite"/>
    </source>
</evidence>
<protein>
    <submittedName>
        <fullName evidence="2">Uncharacterized protein</fullName>
    </submittedName>
</protein>
<dbReference type="AlphaFoldDB" id="A0A9Q1Q5J7"/>
<sequence>MAKLKRILNSIGAGDPKNGINEYKRQRQTTIEKNKRKLMELGIQRTLTSMRRINETIQRQSEENSDEDNEYNLMEYERLHAEFEGVPSDTPRNSMHKTSFEGHVTKTSLGFDKNSFYVVLRLQAATLHRQQHLHYAGCCPVQAVVPALCRLVAPVVRAAPAP</sequence>